<accession>A0A4X2JU46</accession>
<evidence type="ECO:0000256" key="3">
    <source>
        <dbReference type="ARBA" id="ARBA00022989"/>
    </source>
</evidence>
<evidence type="ECO:0000313" key="12">
    <source>
        <dbReference type="Ensembl" id="ENSVURP00010000570.1"/>
    </source>
</evidence>
<feature type="transmembrane region" description="Helical" evidence="10">
    <location>
        <begin position="190"/>
        <end position="208"/>
    </location>
</feature>
<proteinExistence type="inferred from homology"/>
<keyword evidence="4 8" id="KW-0297">G-protein coupled receptor</keyword>
<evidence type="ECO:0000256" key="5">
    <source>
        <dbReference type="ARBA" id="ARBA00023136"/>
    </source>
</evidence>
<dbReference type="GO" id="GO:0005886">
    <property type="term" value="C:plasma membrane"/>
    <property type="evidence" value="ECO:0007669"/>
    <property type="project" value="TreeGrafter"/>
</dbReference>
<keyword evidence="2 8" id="KW-0812">Transmembrane</keyword>
<feature type="transmembrane region" description="Helical" evidence="10">
    <location>
        <begin position="224"/>
        <end position="251"/>
    </location>
</feature>
<dbReference type="STRING" id="29139.ENSVURP00010000570"/>
<dbReference type="PANTHER" id="PTHR46048">
    <property type="entry name" value="HYDROXYCARBOXYLIC ACID RECEPTOR 2"/>
    <property type="match status" value="1"/>
</dbReference>
<dbReference type="PROSITE" id="PS50262">
    <property type="entry name" value="G_PROTEIN_RECEP_F1_2"/>
    <property type="match status" value="1"/>
</dbReference>
<dbReference type="PANTHER" id="PTHR46048:SF1">
    <property type="entry name" value="OXOEICOSANOID RECEPTOR 1"/>
    <property type="match status" value="1"/>
</dbReference>
<feature type="transmembrane region" description="Helical" evidence="10">
    <location>
        <begin position="54"/>
        <end position="72"/>
    </location>
</feature>
<dbReference type="InterPro" id="IPR000276">
    <property type="entry name" value="GPCR_Rhodpsn"/>
</dbReference>
<reference evidence="12" key="3">
    <citation type="submission" date="2025-09" db="UniProtKB">
        <authorList>
            <consortium name="Ensembl"/>
        </authorList>
    </citation>
    <scope>IDENTIFICATION</scope>
</reference>
<dbReference type="InterPro" id="IPR017452">
    <property type="entry name" value="GPCR_Rhodpsn_7TM"/>
</dbReference>
<dbReference type="CDD" id="cd15200">
    <property type="entry name" value="7tmA_OXER1"/>
    <property type="match status" value="1"/>
</dbReference>
<dbReference type="Gene3D" id="1.20.1070.10">
    <property type="entry name" value="Rhodopsin 7-helix transmembrane proteins"/>
    <property type="match status" value="1"/>
</dbReference>
<evidence type="ECO:0000256" key="7">
    <source>
        <dbReference type="ARBA" id="ARBA00023224"/>
    </source>
</evidence>
<dbReference type="GO" id="GO:0050648">
    <property type="term" value="F:5(S)-hydroxyperoxy-6E,8Z,11Z,14Z-icosatetraenoic acid binding"/>
    <property type="evidence" value="ECO:0007669"/>
    <property type="project" value="Ensembl"/>
</dbReference>
<dbReference type="Ensembl" id="ENSVURT00010000678.1">
    <property type="protein sequence ID" value="ENSVURP00010000570.1"/>
    <property type="gene ID" value="ENSVURG00010000521.1"/>
</dbReference>
<comment type="similarity">
    <text evidence="8">Belongs to the G-protein coupled receptor 1 family.</text>
</comment>
<gene>
    <name evidence="12" type="primary">OXER1</name>
</gene>
<feature type="transmembrane region" description="Helical" evidence="10">
    <location>
        <begin position="92"/>
        <end position="113"/>
    </location>
</feature>
<keyword evidence="7 8" id="KW-0807">Transducer</keyword>
<dbReference type="PROSITE" id="PS00237">
    <property type="entry name" value="G_PROTEIN_RECEP_F1_1"/>
    <property type="match status" value="1"/>
</dbReference>
<keyword evidence="3 10" id="KW-1133">Transmembrane helix</keyword>
<dbReference type="GO" id="GO:0004930">
    <property type="term" value="F:G protein-coupled receptor activity"/>
    <property type="evidence" value="ECO:0007669"/>
    <property type="project" value="UniProtKB-KW"/>
</dbReference>
<evidence type="ECO:0000256" key="8">
    <source>
        <dbReference type="RuleBase" id="RU000688"/>
    </source>
</evidence>
<keyword evidence="5 10" id="KW-0472">Membrane</keyword>
<dbReference type="OMA" id="ACKINLF"/>
<dbReference type="GO" id="GO:0007193">
    <property type="term" value="P:adenylate cyclase-inhibiting G protein-coupled receptor signaling pathway"/>
    <property type="evidence" value="ECO:0007669"/>
    <property type="project" value="Ensembl"/>
</dbReference>
<dbReference type="InterPro" id="IPR051893">
    <property type="entry name" value="HCARs"/>
</dbReference>
<feature type="region of interest" description="Disordered" evidence="9">
    <location>
        <begin position="310"/>
        <end position="334"/>
    </location>
</feature>
<evidence type="ECO:0000256" key="2">
    <source>
        <dbReference type="ARBA" id="ARBA00022692"/>
    </source>
</evidence>
<keyword evidence="6 8" id="KW-0675">Receptor</keyword>
<dbReference type="GO" id="GO:0050646">
    <property type="term" value="F:5-oxo-6E,8Z,11Z,14Z-icosatetraenoic acid binding"/>
    <property type="evidence" value="ECO:0007669"/>
    <property type="project" value="Ensembl"/>
</dbReference>
<evidence type="ECO:0000256" key="1">
    <source>
        <dbReference type="ARBA" id="ARBA00004141"/>
    </source>
</evidence>
<evidence type="ECO:0000256" key="9">
    <source>
        <dbReference type="SAM" id="MobiDB-lite"/>
    </source>
</evidence>
<evidence type="ECO:0000259" key="11">
    <source>
        <dbReference type="PROSITE" id="PS50262"/>
    </source>
</evidence>
<feature type="transmembrane region" description="Helical" evidence="10">
    <location>
        <begin position="134"/>
        <end position="154"/>
    </location>
</feature>
<evidence type="ECO:0000256" key="6">
    <source>
        <dbReference type="ARBA" id="ARBA00023170"/>
    </source>
</evidence>
<dbReference type="GeneTree" id="ENSGT01140000282516"/>
<name>A0A4X2JU46_VOMUR</name>
<organism evidence="12 13">
    <name type="scientific">Vombatus ursinus</name>
    <name type="common">Common wombat</name>
    <dbReference type="NCBI Taxonomy" id="29139"/>
    <lineage>
        <taxon>Eukaryota</taxon>
        <taxon>Metazoa</taxon>
        <taxon>Chordata</taxon>
        <taxon>Craniata</taxon>
        <taxon>Vertebrata</taxon>
        <taxon>Euteleostomi</taxon>
        <taxon>Mammalia</taxon>
        <taxon>Metatheria</taxon>
        <taxon>Diprotodontia</taxon>
        <taxon>Vombatidae</taxon>
        <taxon>Vombatus</taxon>
    </lineage>
</organism>
<dbReference type="Pfam" id="PF00001">
    <property type="entry name" value="7tm_1"/>
    <property type="match status" value="1"/>
</dbReference>
<dbReference type="PRINTS" id="PR00237">
    <property type="entry name" value="GPCRRHODOPSN"/>
</dbReference>
<evidence type="ECO:0000256" key="10">
    <source>
        <dbReference type="SAM" id="Phobius"/>
    </source>
</evidence>
<dbReference type="Proteomes" id="UP000314987">
    <property type="component" value="Unassembled WGS sequence"/>
</dbReference>
<dbReference type="AlphaFoldDB" id="A0A4X2JU46"/>
<reference evidence="12" key="2">
    <citation type="submission" date="2025-08" db="UniProtKB">
        <authorList>
            <consortium name="Ensembl"/>
        </authorList>
    </citation>
    <scope>IDENTIFICATION</scope>
</reference>
<reference evidence="13" key="1">
    <citation type="submission" date="2018-12" db="EMBL/GenBank/DDBJ databases">
        <authorList>
            <person name="Yazar S."/>
        </authorList>
    </citation>
    <scope>NUCLEOTIDE SEQUENCE [LARGE SCALE GENOMIC DNA]</scope>
</reference>
<keyword evidence="13" id="KW-1185">Reference proteome</keyword>
<protein>
    <submittedName>
        <fullName evidence="12">Oxoeicosanoid receptor 1</fullName>
    </submittedName>
</protein>
<evidence type="ECO:0000313" key="13">
    <source>
        <dbReference type="Proteomes" id="UP000314987"/>
    </source>
</evidence>
<dbReference type="GO" id="GO:0050647">
    <property type="term" value="F:5-hydroxy-6E,8Z,11Z,14Z-icosatetraenoic acid binding"/>
    <property type="evidence" value="ECO:0007669"/>
    <property type="project" value="Ensembl"/>
</dbReference>
<dbReference type="SUPFAM" id="SSF81321">
    <property type="entry name" value="Family A G protein-coupled receptor-like"/>
    <property type="match status" value="1"/>
</dbReference>
<evidence type="ECO:0000256" key="4">
    <source>
        <dbReference type="ARBA" id="ARBA00023040"/>
    </source>
</evidence>
<comment type="subcellular location">
    <subcellularLocation>
        <location evidence="1">Membrane</location>
        <topology evidence="1">Multi-pass membrane protein</topology>
    </subcellularLocation>
</comment>
<feature type="domain" description="G-protein coupled receptors family 1 profile" evidence="11">
    <location>
        <begin position="34"/>
        <end position="284"/>
    </location>
</feature>
<sequence>CGGNDHFQLGKSDSEELAFLAPVLALECIVGLAGNGFAFFIFCFHIRPWRSNTIFLLCLVIADFLLTINLPFRVDYYVHGQTWNFGLGACKANLFMLSTNRTASIVFLTAIAFNRYLKVVWPHHRLSQASAGSAAQASVGLWVLILFMNVPLLLNNPQPLYSHASCLSFTTNTEDSIAQRWHHILYGLEFFLPLGIILFCIFSIIFTIRQRNLGKQAGARRGMLVLGVVAAVYFFCFLPSIVFAIASALAMRFKDCHALNICTELFHGALAFTYLNSTLDPVLYCFSSPNFLHQSKMLLCRGDQSAEINHEQKGDDGSSFNPTRQMDSRREVSKPPFLPSVTPWGSILYEFI</sequence>
<feature type="transmembrane region" description="Helical" evidence="10">
    <location>
        <begin position="17"/>
        <end position="42"/>
    </location>
</feature>